<evidence type="ECO:0000256" key="5">
    <source>
        <dbReference type="ARBA" id="ARBA00022837"/>
    </source>
</evidence>
<dbReference type="VEuPathDB" id="ToxoDB:TGP89_297680"/>
<dbReference type="Gene3D" id="1.10.238.10">
    <property type="entry name" value="EF-hand"/>
    <property type="match status" value="2"/>
</dbReference>
<dbReference type="Pfam" id="PF13405">
    <property type="entry name" value="EF-hand_6"/>
    <property type="match status" value="1"/>
</dbReference>
<evidence type="ECO:0000256" key="3">
    <source>
        <dbReference type="ARBA" id="ARBA00022723"/>
    </source>
</evidence>
<dbReference type="SMART" id="SM00054">
    <property type="entry name" value="EFh"/>
    <property type="match status" value="2"/>
</dbReference>
<dbReference type="GO" id="GO:0016460">
    <property type="term" value="C:myosin II complex"/>
    <property type="evidence" value="ECO:0007669"/>
    <property type="project" value="TreeGrafter"/>
</dbReference>
<evidence type="ECO:0000313" key="8">
    <source>
        <dbReference type="EMBL" id="KFG30021.1"/>
    </source>
</evidence>
<evidence type="ECO:0000259" key="7">
    <source>
        <dbReference type="PROSITE" id="PS50222"/>
    </source>
</evidence>
<evidence type="ECO:0000256" key="1">
    <source>
        <dbReference type="ARBA" id="ARBA00005253"/>
    </source>
</evidence>
<keyword evidence="6" id="KW-0007">Acetylation</keyword>
<proteinExistence type="inferred from homology"/>
<dbReference type="InterPro" id="IPR018247">
    <property type="entry name" value="EF_Hand_1_Ca_BS"/>
</dbReference>
<dbReference type="PANTHER" id="PTHR23048">
    <property type="entry name" value="MYOSIN LIGHT CHAIN 1, 3"/>
    <property type="match status" value="1"/>
</dbReference>
<dbReference type="CDD" id="cd00051">
    <property type="entry name" value="EFh"/>
    <property type="match status" value="2"/>
</dbReference>
<comment type="caution">
    <text evidence="8">The sequence shown here is derived from an EMBL/GenBank/DDBJ whole genome shotgun (WGS) entry which is preliminary data.</text>
</comment>
<reference evidence="8 9" key="1">
    <citation type="submission" date="2014-03" db="EMBL/GenBank/DDBJ databases">
        <authorList>
            <person name="Sibley D."/>
            <person name="Venepally P."/>
            <person name="Karamycheva S."/>
            <person name="Hadjithomas M."/>
            <person name="Khan A."/>
            <person name="Brunk B."/>
            <person name="Roos D."/>
            <person name="Caler E."/>
            <person name="Lorenzi H."/>
        </authorList>
    </citation>
    <scope>NUCLEOTIDE SEQUENCE [LARGE SCALE GENOMIC DNA]</scope>
    <source>
        <strain evidence="9">p89</strain>
    </source>
</reference>
<feature type="domain" description="EF-hand" evidence="7">
    <location>
        <begin position="14"/>
        <end position="49"/>
    </location>
</feature>
<keyword evidence="3" id="KW-0479">Metal-binding</keyword>
<dbReference type="PROSITE" id="PS00018">
    <property type="entry name" value="EF_HAND_1"/>
    <property type="match status" value="2"/>
</dbReference>
<dbReference type="InterPro" id="IPR011992">
    <property type="entry name" value="EF-hand-dom_pair"/>
</dbReference>
<dbReference type="PROSITE" id="PS50222">
    <property type="entry name" value="EF_HAND_2"/>
    <property type="match status" value="2"/>
</dbReference>
<keyword evidence="5" id="KW-0106">Calcium</keyword>
<dbReference type="FunFam" id="1.10.238.10:FF:000178">
    <property type="entry name" value="Calmodulin-2 A"/>
    <property type="match status" value="1"/>
</dbReference>
<dbReference type="InterPro" id="IPR002048">
    <property type="entry name" value="EF_hand_dom"/>
</dbReference>
<name>A0A086JD03_TOXGO</name>
<organism evidence="8 9">
    <name type="scientific">Toxoplasma gondii p89</name>
    <dbReference type="NCBI Taxonomy" id="943119"/>
    <lineage>
        <taxon>Eukaryota</taxon>
        <taxon>Sar</taxon>
        <taxon>Alveolata</taxon>
        <taxon>Apicomplexa</taxon>
        <taxon>Conoidasida</taxon>
        <taxon>Coccidia</taxon>
        <taxon>Eucoccidiorida</taxon>
        <taxon>Eimeriorina</taxon>
        <taxon>Sarcocystidae</taxon>
        <taxon>Toxoplasma</taxon>
    </lineage>
</organism>
<dbReference type="OrthoDB" id="26525at2759"/>
<evidence type="ECO:0000256" key="6">
    <source>
        <dbReference type="ARBA" id="ARBA00022990"/>
    </source>
</evidence>
<dbReference type="GO" id="GO:0005509">
    <property type="term" value="F:calcium ion binding"/>
    <property type="evidence" value="ECO:0007669"/>
    <property type="project" value="InterPro"/>
</dbReference>
<keyword evidence="4" id="KW-0677">Repeat</keyword>
<dbReference type="AlphaFoldDB" id="A0A086JD03"/>
<protein>
    <recommendedName>
        <fullName evidence="2">Calmodulin</fullName>
    </recommendedName>
</protein>
<evidence type="ECO:0000256" key="4">
    <source>
        <dbReference type="ARBA" id="ARBA00022737"/>
    </source>
</evidence>
<dbReference type="EMBL" id="AEYI02002105">
    <property type="protein sequence ID" value="KFG30021.1"/>
    <property type="molecule type" value="Genomic_DNA"/>
</dbReference>
<sequence length="168" mass="19518">MTEVDGVLYQLTETQVNTFRTAFAMFDKDQDGKISFSDFGKIFRSVGQNPSEETIRQLIQMYDEQKGEGQFSFTEFLRICESPHFQDPMKEEKVLESFREFDKDATGTITLLELRYILQQLGERLSDDEADEFIEWAQKAQDVLVEDGVLNYEQLTKELSDKDPNILS</sequence>
<feature type="domain" description="EF-hand" evidence="7">
    <location>
        <begin position="89"/>
        <end position="124"/>
    </location>
</feature>
<evidence type="ECO:0000313" key="9">
    <source>
        <dbReference type="Proteomes" id="UP000028828"/>
    </source>
</evidence>
<evidence type="ECO:0000256" key="2">
    <source>
        <dbReference type="ARBA" id="ARBA00020786"/>
    </source>
</evidence>
<dbReference type="InterPro" id="IPR050230">
    <property type="entry name" value="CALM/Myosin/TropC-like"/>
</dbReference>
<accession>A0A086JD03</accession>
<dbReference type="Pfam" id="PF13499">
    <property type="entry name" value="EF-hand_7"/>
    <property type="match status" value="1"/>
</dbReference>
<dbReference type="SUPFAM" id="SSF47473">
    <property type="entry name" value="EF-hand"/>
    <property type="match status" value="1"/>
</dbReference>
<gene>
    <name evidence="8" type="ORF">TGP89_297680</name>
</gene>
<dbReference type="Proteomes" id="UP000028828">
    <property type="component" value="Unassembled WGS sequence"/>
</dbReference>
<comment type="similarity">
    <text evidence="1">Belongs to the centrin family.</text>
</comment>
<dbReference type="PANTHER" id="PTHR23048:SF0">
    <property type="entry name" value="CALMODULIN LIKE 3"/>
    <property type="match status" value="1"/>
</dbReference>